<keyword evidence="4 7" id="KW-0812">Transmembrane</keyword>
<dbReference type="OrthoDB" id="2156306at2"/>
<organism evidence="9 10">
    <name type="scientific">Paenibacillus paeoniae</name>
    <dbReference type="NCBI Taxonomy" id="2292705"/>
    <lineage>
        <taxon>Bacteria</taxon>
        <taxon>Bacillati</taxon>
        <taxon>Bacillota</taxon>
        <taxon>Bacilli</taxon>
        <taxon>Bacillales</taxon>
        <taxon>Paenibacillaceae</taxon>
        <taxon>Paenibacillus</taxon>
    </lineage>
</organism>
<feature type="transmembrane region" description="Helical" evidence="7">
    <location>
        <begin position="44"/>
        <end position="65"/>
    </location>
</feature>
<feature type="transmembrane region" description="Helical" evidence="7">
    <location>
        <begin position="12"/>
        <end position="38"/>
    </location>
</feature>
<dbReference type="RefSeq" id="WP_116048559.1">
    <property type="nucleotide sequence ID" value="NZ_QUBQ01000005.1"/>
</dbReference>
<dbReference type="EMBL" id="QUBQ01000005">
    <property type="protein sequence ID" value="REK71379.1"/>
    <property type="molecule type" value="Genomic_DNA"/>
</dbReference>
<dbReference type="GO" id="GO:0022857">
    <property type="term" value="F:transmembrane transporter activity"/>
    <property type="evidence" value="ECO:0007669"/>
    <property type="project" value="InterPro"/>
</dbReference>
<keyword evidence="5 7" id="KW-1133">Transmembrane helix</keyword>
<comment type="subcellular location">
    <subcellularLocation>
        <location evidence="1">Cell membrane</location>
        <topology evidence="1">Multi-pass membrane protein</topology>
    </subcellularLocation>
</comment>
<reference evidence="9 10" key="1">
    <citation type="submission" date="2018-08" db="EMBL/GenBank/DDBJ databases">
        <title>Paenibacillus sp. M4BSY-1, whole genome shotgun sequence.</title>
        <authorList>
            <person name="Tuo L."/>
        </authorList>
    </citation>
    <scope>NUCLEOTIDE SEQUENCE [LARGE SCALE GENOMIC DNA]</scope>
    <source>
        <strain evidence="9 10">M4BSY-1</strain>
    </source>
</reference>
<keyword evidence="10" id="KW-1185">Reference proteome</keyword>
<name>A0A371P649_9BACL</name>
<dbReference type="AlphaFoldDB" id="A0A371P649"/>
<feature type="transmembrane region" description="Helical" evidence="7">
    <location>
        <begin position="287"/>
        <end position="305"/>
    </location>
</feature>
<dbReference type="PROSITE" id="PS50850">
    <property type="entry name" value="MFS"/>
    <property type="match status" value="1"/>
</dbReference>
<evidence type="ECO:0000256" key="5">
    <source>
        <dbReference type="ARBA" id="ARBA00022989"/>
    </source>
</evidence>
<feature type="transmembrane region" description="Helical" evidence="7">
    <location>
        <begin position="138"/>
        <end position="160"/>
    </location>
</feature>
<evidence type="ECO:0000313" key="9">
    <source>
        <dbReference type="EMBL" id="REK71379.1"/>
    </source>
</evidence>
<keyword evidence="6 7" id="KW-0472">Membrane</keyword>
<sequence length="439" mass="46743">MKKAWLEKWKYPSILLFGIGLSNVGGWIYFIALNLIVYNMTQSALAVSVLYLIRPLSTLASNLWAGSLIDRTNKRSLMVVLDVVRAALIVLLPLFSSIWYIYAVVFLIQMASSVFGPASGTYITLLIPPDQRPRFNSLNALIGSGAFLIGPAIAGLLFLIGSPVMAIYINAAAMFVSGLITLLMPNLERDAVLAEEGSPKLEWSMIKADWGTVFRFYRTQIFITAVCLLFGSIMMVMASAIDSLEVAFALTVLGLSESSYGLLVSISGVGIIAGAVVNTVVAGKVPIGRLVGFGVLGVSAGYLLYATSSAYGAAAVGFFVLAFFLAFANAGFATFYQNNVPVDMMGRFGSMNGFIEAIGIMITTVALGLWAEWGSIQAAVIAGVIAMTVLSIALGLLLLYKVIIVQKVSGSGISVQPGAAYTTIETRRESGLGKTNHVE</sequence>
<dbReference type="InterPro" id="IPR020846">
    <property type="entry name" value="MFS_dom"/>
</dbReference>
<evidence type="ECO:0000256" key="6">
    <source>
        <dbReference type="ARBA" id="ARBA00023136"/>
    </source>
</evidence>
<dbReference type="PRINTS" id="PR01988">
    <property type="entry name" value="EXPORTERBACE"/>
</dbReference>
<evidence type="ECO:0000313" key="10">
    <source>
        <dbReference type="Proteomes" id="UP000261905"/>
    </source>
</evidence>
<evidence type="ECO:0000256" key="3">
    <source>
        <dbReference type="ARBA" id="ARBA00022475"/>
    </source>
</evidence>
<evidence type="ECO:0000256" key="1">
    <source>
        <dbReference type="ARBA" id="ARBA00004651"/>
    </source>
</evidence>
<dbReference type="CDD" id="cd06173">
    <property type="entry name" value="MFS_MefA_like"/>
    <property type="match status" value="1"/>
</dbReference>
<comment type="caution">
    <text evidence="9">The sequence shown here is derived from an EMBL/GenBank/DDBJ whole genome shotgun (WGS) entry which is preliminary data.</text>
</comment>
<evidence type="ECO:0000256" key="2">
    <source>
        <dbReference type="ARBA" id="ARBA00022448"/>
    </source>
</evidence>
<feature type="transmembrane region" description="Helical" evidence="7">
    <location>
        <begin position="311"/>
        <end position="336"/>
    </location>
</feature>
<feature type="transmembrane region" description="Helical" evidence="7">
    <location>
        <begin position="348"/>
        <end position="370"/>
    </location>
</feature>
<keyword evidence="3" id="KW-1003">Cell membrane</keyword>
<dbReference type="PANTHER" id="PTHR23513">
    <property type="entry name" value="INTEGRAL MEMBRANE EFFLUX PROTEIN-RELATED"/>
    <property type="match status" value="1"/>
</dbReference>
<feature type="transmembrane region" description="Helical" evidence="7">
    <location>
        <begin position="221"/>
        <end position="241"/>
    </location>
</feature>
<dbReference type="InterPro" id="IPR011701">
    <property type="entry name" value="MFS"/>
</dbReference>
<dbReference type="SUPFAM" id="SSF103473">
    <property type="entry name" value="MFS general substrate transporter"/>
    <property type="match status" value="1"/>
</dbReference>
<feature type="transmembrane region" description="Helical" evidence="7">
    <location>
        <begin position="166"/>
        <end position="184"/>
    </location>
</feature>
<evidence type="ECO:0000256" key="7">
    <source>
        <dbReference type="SAM" id="Phobius"/>
    </source>
</evidence>
<dbReference type="InterPro" id="IPR022324">
    <property type="entry name" value="Bacilysin_exporter_BacE_put"/>
</dbReference>
<dbReference type="PANTHER" id="PTHR23513:SF6">
    <property type="entry name" value="MAJOR FACILITATOR SUPERFAMILY ASSOCIATED DOMAIN-CONTAINING PROTEIN"/>
    <property type="match status" value="1"/>
</dbReference>
<proteinExistence type="predicted"/>
<gene>
    <name evidence="9" type="ORF">DX130_20450</name>
</gene>
<dbReference type="InterPro" id="IPR036259">
    <property type="entry name" value="MFS_trans_sf"/>
</dbReference>
<dbReference type="GO" id="GO:0005886">
    <property type="term" value="C:plasma membrane"/>
    <property type="evidence" value="ECO:0007669"/>
    <property type="project" value="UniProtKB-SubCell"/>
</dbReference>
<feature type="transmembrane region" description="Helical" evidence="7">
    <location>
        <begin position="376"/>
        <end position="400"/>
    </location>
</feature>
<dbReference type="Pfam" id="PF07690">
    <property type="entry name" value="MFS_1"/>
    <property type="match status" value="1"/>
</dbReference>
<evidence type="ECO:0000259" key="8">
    <source>
        <dbReference type="PROSITE" id="PS50850"/>
    </source>
</evidence>
<accession>A0A371P649</accession>
<dbReference type="Proteomes" id="UP000261905">
    <property type="component" value="Unassembled WGS sequence"/>
</dbReference>
<feature type="transmembrane region" description="Helical" evidence="7">
    <location>
        <begin position="261"/>
        <end position="280"/>
    </location>
</feature>
<feature type="domain" description="Major facilitator superfamily (MFS) profile" evidence="8">
    <location>
        <begin position="11"/>
        <end position="403"/>
    </location>
</feature>
<protein>
    <submittedName>
        <fullName evidence="9">MFS transporter</fullName>
    </submittedName>
</protein>
<evidence type="ECO:0000256" key="4">
    <source>
        <dbReference type="ARBA" id="ARBA00022692"/>
    </source>
</evidence>
<dbReference type="Gene3D" id="1.20.1250.20">
    <property type="entry name" value="MFS general substrate transporter like domains"/>
    <property type="match status" value="1"/>
</dbReference>
<keyword evidence="2" id="KW-0813">Transport</keyword>